<sequence>YRKNSGFVIIIELLQYMTNMDTLTQPIQSSMVCTFCIAEILSRHHDSNRTDVVDLCNSYVGRCLNPQEEDFLNNPTILIACLDFIWEYLTWSSLNLHYFNNSGGIYVLLDVIEFNCFPVQLTALSFLVDLCEEGSCIPYLLTWRGRNGTALPMLLDIFRKENQRLKVKTCDDGIISDIELPLMGEKQFRLTFRDRKDPNSSPAILDVLGSCRPKIYALLHLLNCHKVDVVEAVNDRYRISQPLEMRDEITKLLAENYFPLKLGEIWVELKKDMEVAGIRPLAYDLEIISTMVRRYYKWSVFIRNAQEKIVQKQKKQEIKEEKLFYNHLREIHLSESLDALDDLRYIARCTENVFRLMAKMKQKDQVRKTWVYDPEFYIKFHMTFMHTLSVTVRRLTQ</sequence>
<dbReference type="Pfam" id="PF21049">
    <property type="entry name" value="CFA69_ARM_rpt"/>
    <property type="match status" value="1"/>
</dbReference>
<evidence type="ECO:0000313" key="3">
    <source>
        <dbReference type="Proteomes" id="UP000051574"/>
    </source>
</evidence>
<proteinExistence type="predicted"/>
<comment type="caution">
    <text evidence="2">The sequence shown here is derived from an EMBL/GenBank/DDBJ whole genome shotgun (WGS) entry which is preliminary data.</text>
</comment>
<evidence type="ECO:0000313" key="2">
    <source>
        <dbReference type="EMBL" id="KRT86078.1"/>
    </source>
</evidence>
<gene>
    <name evidence="2" type="ORF">AMK59_1996</name>
</gene>
<organism evidence="2 3">
    <name type="scientific">Oryctes borbonicus</name>
    <dbReference type="NCBI Taxonomy" id="1629725"/>
    <lineage>
        <taxon>Eukaryota</taxon>
        <taxon>Metazoa</taxon>
        <taxon>Ecdysozoa</taxon>
        <taxon>Arthropoda</taxon>
        <taxon>Hexapoda</taxon>
        <taxon>Insecta</taxon>
        <taxon>Pterygota</taxon>
        <taxon>Neoptera</taxon>
        <taxon>Endopterygota</taxon>
        <taxon>Coleoptera</taxon>
        <taxon>Polyphaga</taxon>
        <taxon>Scarabaeiformia</taxon>
        <taxon>Scarabaeidae</taxon>
        <taxon>Dynastinae</taxon>
        <taxon>Oryctes</taxon>
    </lineage>
</organism>
<dbReference type="PANTHER" id="PTHR14716">
    <property type="entry name" value="CILIA- AND FLAGELLA-ASSOCIATED PROTEIN 69"/>
    <property type="match status" value="1"/>
</dbReference>
<feature type="domain" description="Cilia- and flagella-associated protein 69 ARM repeats" evidence="1">
    <location>
        <begin position="12"/>
        <end position="268"/>
    </location>
</feature>
<accession>A0A0T6BFR0</accession>
<dbReference type="InterPro" id="IPR016024">
    <property type="entry name" value="ARM-type_fold"/>
</dbReference>
<dbReference type="EMBL" id="LJIG01000862">
    <property type="protein sequence ID" value="KRT86078.1"/>
    <property type="molecule type" value="Genomic_DNA"/>
</dbReference>
<dbReference type="GO" id="GO:1902093">
    <property type="term" value="P:positive regulation of flagellated sperm motility"/>
    <property type="evidence" value="ECO:0007669"/>
    <property type="project" value="TreeGrafter"/>
</dbReference>
<dbReference type="Proteomes" id="UP000051574">
    <property type="component" value="Unassembled WGS sequence"/>
</dbReference>
<dbReference type="SUPFAM" id="SSF48371">
    <property type="entry name" value="ARM repeat"/>
    <property type="match status" value="1"/>
</dbReference>
<reference evidence="2 3" key="1">
    <citation type="submission" date="2015-09" db="EMBL/GenBank/DDBJ databases">
        <title>Draft genome of the scarab beetle Oryctes borbonicus.</title>
        <authorList>
            <person name="Meyer J.M."/>
            <person name="Markov G.V."/>
            <person name="Baskaran P."/>
            <person name="Herrmann M."/>
            <person name="Sommer R.J."/>
            <person name="Roedelsperger C."/>
        </authorList>
    </citation>
    <scope>NUCLEOTIDE SEQUENCE [LARGE SCALE GENOMIC DNA]</scope>
    <source>
        <strain evidence="2">OB123</strain>
        <tissue evidence="2">Whole animal</tissue>
    </source>
</reference>
<dbReference type="InterPro" id="IPR048732">
    <property type="entry name" value="CFA69"/>
</dbReference>
<dbReference type="InterPro" id="IPR048733">
    <property type="entry name" value="CFA69_ARM_dom"/>
</dbReference>
<name>A0A0T6BFR0_9SCAR</name>
<dbReference type="GO" id="GO:0097730">
    <property type="term" value="C:non-motile cilium"/>
    <property type="evidence" value="ECO:0007669"/>
    <property type="project" value="TreeGrafter"/>
</dbReference>
<dbReference type="PANTHER" id="PTHR14716:SF0">
    <property type="entry name" value="CILIA- AND FLAGELLA-ASSOCIATED PROTEIN 69"/>
    <property type="match status" value="1"/>
</dbReference>
<dbReference type="OrthoDB" id="191673at2759"/>
<dbReference type="GO" id="GO:0097225">
    <property type="term" value="C:sperm midpiece"/>
    <property type="evidence" value="ECO:0007669"/>
    <property type="project" value="TreeGrafter"/>
</dbReference>
<keyword evidence="3" id="KW-1185">Reference proteome</keyword>
<protein>
    <recommendedName>
        <fullName evidence="1">Cilia- and flagella-associated protein 69 ARM repeats domain-containing protein</fullName>
    </recommendedName>
</protein>
<evidence type="ECO:0000259" key="1">
    <source>
        <dbReference type="Pfam" id="PF21049"/>
    </source>
</evidence>
<dbReference type="AlphaFoldDB" id="A0A0T6BFR0"/>
<feature type="non-terminal residue" evidence="2">
    <location>
        <position position="1"/>
    </location>
</feature>